<protein>
    <submittedName>
        <fullName evidence="3">M24 family metallopeptidase</fullName>
    </submittedName>
</protein>
<dbReference type="InterPro" id="IPR036005">
    <property type="entry name" value="Creatinase/aminopeptidase-like"/>
</dbReference>
<dbReference type="InterPro" id="IPR029149">
    <property type="entry name" value="Creatin/AminoP/Spt16_N"/>
</dbReference>
<dbReference type="EMBL" id="JAPZPY010000002">
    <property type="protein sequence ID" value="MCZ8378814.1"/>
    <property type="molecule type" value="Genomic_DNA"/>
</dbReference>
<dbReference type="Proteomes" id="UP001142153">
    <property type="component" value="Unassembled WGS sequence"/>
</dbReference>
<evidence type="ECO:0000259" key="2">
    <source>
        <dbReference type="Pfam" id="PF01321"/>
    </source>
</evidence>
<accession>A0ABT4PQH8</accession>
<dbReference type="SUPFAM" id="SSF55920">
    <property type="entry name" value="Creatinase/aminopeptidase"/>
    <property type="match status" value="1"/>
</dbReference>
<evidence type="ECO:0000259" key="1">
    <source>
        <dbReference type="Pfam" id="PF00557"/>
    </source>
</evidence>
<organism evidence="3 4">
    <name type="scientific">Mycobacterium hippophais</name>
    <dbReference type="NCBI Taxonomy" id="3016340"/>
    <lineage>
        <taxon>Bacteria</taxon>
        <taxon>Bacillati</taxon>
        <taxon>Actinomycetota</taxon>
        <taxon>Actinomycetes</taxon>
        <taxon>Mycobacteriales</taxon>
        <taxon>Mycobacteriaceae</taxon>
        <taxon>Mycobacterium</taxon>
    </lineage>
</organism>
<proteinExistence type="predicted"/>
<dbReference type="Gene3D" id="3.40.350.10">
    <property type="entry name" value="Creatinase/prolidase N-terminal domain"/>
    <property type="match status" value="1"/>
</dbReference>
<comment type="caution">
    <text evidence="3">The sequence shown here is derived from an EMBL/GenBank/DDBJ whole genome shotgun (WGS) entry which is preliminary data.</text>
</comment>
<dbReference type="PANTHER" id="PTHR46112:SF2">
    <property type="entry name" value="XAA-PRO AMINOPEPTIDASE P-RELATED"/>
    <property type="match status" value="1"/>
</dbReference>
<dbReference type="Pfam" id="PF01321">
    <property type="entry name" value="Creatinase_N"/>
    <property type="match status" value="1"/>
</dbReference>
<dbReference type="CDD" id="cd01066">
    <property type="entry name" value="APP_MetAP"/>
    <property type="match status" value="1"/>
</dbReference>
<name>A0ABT4PQH8_9MYCO</name>
<dbReference type="RefSeq" id="WP_269893555.1">
    <property type="nucleotide sequence ID" value="NZ_JAPZPY010000002.1"/>
</dbReference>
<dbReference type="InterPro" id="IPR000587">
    <property type="entry name" value="Creatinase_N"/>
</dbReference>
<evidence type="ECO:0000313" key="4">
    <source>
        <dbReference type="Proteomes" id="UP001142153"/>
    </source>
</evidence>
<feature type="domain" description="Creatinase N-terminal" evidence="2">
    <location>
        <begin position="16"/>
        <end position="148"/>
    </location>
</feature>
<dbReference type="InterPro" id="IPR000994">
    <property type="entry name" value="Pept_M24"/>
</dbReference>
<dbReference type="Gene3D" id="3.90.230.10">
    <property type="entry name" value="Creatinase/methionine aminopeptidase superfamily"/>
    <property type="match status" value="1"/>
</dbReference>
<sequence length="388" mass="40512">MSEEIVPDDLALRTGRRQRVLAQMAAHDLDILVLGRQANVRYVTGAPQLWVAGTRPFAPICVLVRATGDIHLNSSWDEGIPEEIGHDHLYGLAWNPMTLIEVLKGIDGAVDARRVGTDAMSPTFAQLLPLSFPNAEFVDGEIAMKAARRGKTVDELLVLRRALAVAERGLAAAVSGLAGGITEQALNGVLMEAMAAGGFSTSATQDGVWVTSREHAWRVGRRDGRIAEGDLVALAAGALADGYVGEVGRTYPVGEVKGADTLYRRSNDLWERLLDACNPGAPASALLDAYEAAGEALPPIPVAHGLGLGFDPPVVSPDLPATCAAERLDPGTVLAVTAYVWEPGVGAVFQRDAVLVTDSGPEVLTTSPTYTGATVGAAAGARVGDGNG</sequence>
<gene>
    <name evidence="3" type="ORF">O6P37_08085</name>
</gene>
<evidence type="ECO:0000313" key="3">
    <source>
        <dbReference type="EMBL" id="MCZ8378814.1"/>
    </source>
</evidence>
<dbReference type="SUPFAM" id="SSF53092">
    <property type="entry name" value="Creatinase/prolidase N-terminal domain"/>
    <property type="match status" value="1"/>
</dbReference>
<dbReference type="InterPro" id="IPR050659">
    <property type="entry name" value="Peptidase_M24B"/>
</dbReference>
<reference evidence="3" key="1">
    <citation type="submission" date="2022-12" db="EMBL/GenBank/DDBJ databases">
        <authorList>
            <person name="Deng Y."/>
            <person name="Zhang Y.-Q."/>
        </authorList>
    </citation>
    <scope>NUCLEOTIDE SEQUENCE</scope>
    <source>
        <strain evidence="3">CPCC 205372</strain>
    </source>
</reference>
<keyword evidence="4" id="KW-1185">Reference proteome</keyword>
<dbReference type="PANTHER" id="PTHR46112">
    <property type="entry name" value="AMINOPEPTIDASE"/>
    <property type="match status" value="1"/>
</dbReference>
<dbReference type="Pfam" id="PF00557">
    <property type="entry name" value="Peptidase_M24"/>
    <property type="match status" value="1"/>
</dbReference>
<feature type="domain" description="Peptidase M24" evidence="1">
    <location>
        <begin position="159"/>
        <end position="358"/>
    </location>
</feature>